<organism evidence="1 2">
    <name type="scientific">Streptococcus massiliensis</name>
    <dbReference type="NCBI Taxonomy" id="313439"/>
    <lineage>
        <taxon>Bacteria</taxon>
        <taxon>Bacillati</taxon>
        <taxon>Bacillota</taxon>
        <taxon>Bacilli</taxon>
        <taxon>Lactobacillales</taxon>
        <taxon>Streptococcaceae</taxon>
        <taxon>Streptococcus</taxon>
    </lineage>
</organism>
<reference evidence="1" key="1">
    <citation type="submission" date="2018-06" db="EMBL/GenBank/DDBJ databases">
        <authorList>
            <consortium name="Pathogen Informatics"/>
            <person name="Doyle S."/>
        </authorList>
    </citation>
    <scope>NUCLEOTIDE SEQUENCE [LARGE SCALE GENOMIC DNA]</scope>
    <source>
        <strain evidence="1">NCTC13765</strain>
    </source>
</reference>
<protein>
    <submittedName>
        <fullName evidence="1">Competence protein</fullName>
    </submittedName>
</protein>
<dbReference type="STRING" id="1123307.GCA_000380065_00689"/>
<dbReference type="NCBIfam" id="NF041002">
    <property type="entry name" value="pilin_ComGF"/>
    <property type="match status" value="1"/>
</dbReference>
<accession>A0A380KXQ4</accession>
<gene>
    <name evidence="1" type="primary">comGF</name>
    <name evidence="1" type="ORF">NCTC13765_00895</name>
</gene>
<sequence length="145" mass="16817">MWKDVNVRAFSLLEALVALLVISGGLLLFQSMSQLLAADLRYQTQQEQRDWLLFVDQLDNELSRSQFQKVENNKIYVHQDGKDIAFGKSNKDDFRKSNSAGQGYQPIIFRIKQATIRKDKDMITLSLVFEKGLERKVVYRVEENS</sequence>
<dbReference type="AlphaFoldDB" id="A0A380KXQ4"/>
<dbReference type="RefSeq" id="WP_018371374.1">
    <property type="nucleotide sequence ID" value="NZ_UHFR01000005.1"/>
</dbReference>
<name>A0A380KXQ4_9STRE</name>
<dbReference type="EMBL" id="UHFR01000005">
    <property type="protein sequence ID" value="SUN76405.1"/>
    <property type="molecule type" value="Genomic_DNA"/>
</dbReference>
<dbReference type="PIRSF" id="PIRSF031611">
    <property type="entry name" value="Competence_ComGF"/>
    <property type="match status" value="1"/>
</dbReference>
<evidence type="ECO:0000313" key="1">
    <source>
        <dbReference type="EMBL" id="SUN76405.1"/>
    </source>
</evidence>
<dbReference type="Pfam" id="PF15980">
    <property type="entry name" value="ComGF"/>
    <property type="match status" value="1"/>
</dbReference>
<dbReference type="OrthoDB" id="2231423at2"/>
<proteinExistence type="predicted"/>
<dbReference type="InterPro" id="IPR016977">
    <property type="entry name" value="ComGF"/>
</dbReference>
<evidence type="ECO:0000313" key="2">
    <source>
        <dbReference type="Proteomes" id="UP000254634"/>
    </source>
</evidence>
<keyword evidence="2" id="KW-1185">Reference proteome</keyword>
<dbReference type="Proteomes" id="UP000254634">
    <property type="component" value="Unassembled WGS sequence"/>
</dbReference>